<name>A0A4R7NXR1_9GAMM</name>
<gene>
    <name evidence="1" type="ORF">DFR24_4096</name>
</gene>
<comment type="caution">
    <text evidence="1">The sequence shown here is derived from an EMBL/GenBank/DDBJ whole genome shotgun (WGS) entry which is preliminary data.</text>
</comment>
<sequence>MTKDQIDLASIKLTVNAAGAVPDVAVAPDETKAGKGVARCHLTSGARLSLSGARFDPAIVVTASVDVVVDPNDTKEWSFSFLQFANLLVREVIYGGRVENEGSVRINYAVPPAMGKNPSLDSTSELAPFVNLLGSPQSEVKEGNRVRRTLTRTMGDHPNSQMPLVVQNPKTNAPNFLYNQRLDLGLTTVFVGRDPDNKIHPLAHFTWHLIYDAKFSWLGSICTGKMANGRFDISNVVKGAPPDPTLSSLLNKPVGPFYNDLCKTANERVINALSPPNYVSLATRDTGIPKNFYA</sequence>
<organism evidence="1 2">
    <name type="scientific">Panacagrimonas perspica</name>
    <dbReference type="NCBI Taxonomy" id="381431"/>
    <lineage>
        <taxon>Bacteria</taxon>
        <taxon>Pseudomonadati</taxon>
        <taxon>Pseudomonadota</taxon>
        <taxon>Gammaproteobacteria</taxon>
        <taxon>Nevskiales</taxon>
        <taxon>Nevskiaceae</taxon>
        <taxon>Panacagrimonas</taxon>
    </lineage>
</organism>
<protein>
    <submittedName>
        <fullName evidence="1">Uncharacterized protein</fullName>
    </submittedName>
</protein>
<evidence type="ECO:0000313" key="1">
    <source>
        <dbReference type="EMBL" id="TDU25652.1"/>
    </source>
</evidence>
<evidence type="ECO:0000313" key="2">
    <source>
        <dbReference type="Proteomes" id="UP000295341"/>
    </source>
</evidence>
<dbReference type="RefSeq" id="WP_133883261.1">
    <property type="nucleotide sequence ID" value="NZ_MWIN01000008.1"/>
</dbReference>
<dbReference type="AlphaFoldDB" id="A0A4R7NXR1"/>
<dbReference type="EMBL" id="SOBT01000011">
    <property type="protein sequence ID" value="TDU25652.1"/>
    <property type="molecule type" value="Genomic_DNA"/>
</dbReference>
<dbReference type="Proteomes" id="UP000295341">
    <property type="component" value="Unassembled WGS sequence"/>
</dbReference>
<reference evidence="1 2" key="1">
    <citation type="submission" date="2019-03" db="EMBL/GenBank/DDBJ databases">
        <title>Genomic Encyclopedia of Type Strains, Phase IV (KMG-IV): sequencing the most valuable type-strain genomes for metagenomic binning, comparative biology and taxonomic classification.</title>
        <authorList>
            <person name="Goeker M."/>
        </authorList>
    </citation>
    <scope>NUCLEOTIDE SEQUENCE [LARGE SCALE GENOMIC DNA]</scope>
    <source>
        <strain evidence="1 2">DSM 26377</strain>
    </source>
</reference>
<proteinExistence type="predicted"/>
<keyword evidence="2" id="KW-1185">Reference proteome</keyword>
<accession>A0A4R7NXR1</accession>